<accession>A0ABQ5D7S1</accession>
<organism evidence="2 3">
    <name type="scientific">Tanacetum coccineum</name>
    <dbReference type="NCBI Taxonomy" id="301880"/>
    <lineage>
        <taxon>Eukaryota</taxon>
        <taxon>Viridiplantae</taxon>
        <taxon>Streptophyta</taxon>
        <taxon>Embryophyta</taxon>
        <taxon>Tracheophyta</taxon>
        <taxon>Spermatophyta</taxon>
        <taxon>Magnoliopsida</taxon>
        <taxon>eudicotyledons</taxon>
        <taxon>Gunneridae</taxon>
        <taxon>Pentapetalae</taxon>
        <taxon>asterids</taxon>
        <taxon>campanulids</taxon>
        <taxon>Asterales</taxon>
        <taxon>Asteraceae</taxon>
        <taxon>Asteroideae</taxon>
        <taxon>Anthemideae</taxon>
        <taxon>Anthemidinae</taxon>
        <taxon>Tanacetum</taxon>
    </lineage>
</organism>
<reference evidence="2" key="2">
    <citation type="submission" date="2022-01" db="EMBL/GenBank/DDBJ databases">
        <authorList>
            <person name="Yamashiro T."/>
            <person name="Shiraishi A."/>
            <person name="Satake H."/>
            <person name="Nakayama K."/>
        </authorList>
    </citation>
    <scope>NUCLEOTIDE SEQUENCE</scope>
</reference>
<name>A0ABQ5D7S1_9ASTR</name>
<gene>
    <name evidence="2" type="ORF">Tco_0925441</name>
</gene>
<keyword evidence="3" id="KW-1185">Reference proteome</keyword>
<feature type="compositionally biased region" description="Basic and acidic residues" evidence="1">
    <location>
        <begin position="195"/>
        <end position="209"/>
    </location>
</feature>
<feature type="region of interest" description="Disordered" evidence="1">
    <location>
        <begin position="127"/>
        <end position="175"/>
    </location>
</feature>
<proteinExistence type="predicted"/>
<evidence type="ECO:0000256" key="1">
    <source>
        <dbReference type="SAM" id="MobiDB-lite"/>
    </source>
</evidence>
<evidence type="ECO:0000313" key="3">
    <source>
        <dbReference type="Proteomes" id="UP001151760"/>
    </source>
</evidence>
<dbReference type="EMBL" id="BQNB010015014">
    <property type="protein sequence ID" value="GJT35022.1"/>
    <property type="molecule type" value="Genomic_DNA"/>
</dbReference>
<reference evidence="2" key="1">
    <citation type="journal article" date="2022" name="Int. J. Mol. Sci.">
        <title>Draft Genome of Tanacetum Coccineum: Genomic Comparison of Closely Related Tanacetum-Family Plants.</title>
        <authorList>
            <person name="Yamashiro T."/>
            <person name="Shiraishi A."/>
            <person name="Nakayama K."/>
            <person name="Satake H."/>
        </authorList>
    </citation>
    <scope>NUCLEOTIDE SEQUENCE</scope>
</reference>
<dbReference type="Proteomes" id="UP001151760">
    <property type="component" value="Unassembled WGS sequence"/>
</dbReference>
<comment type="caution">
    <text evidence="2">The sequence shown here is derived from an EMBL/GenBank/DDBJ whole genome shotgun (WGS) entry which is preliminary data.</text>
</comment>
<feature type="region of interest" description="Disordered" evidence="1">
    <location>
        <begin position="195"/>
        <end position="227"/>
    </location>
</feature>
<protein>
    <submittedName>
        <fullName evidence="2">Uncharacterized protein</fullName>
    </submittedName>
</protein>
<evidence type="ECO:0000313" key="2">
    <source>
        <dbReference type="EMBL" id="GJT35022.1"/>
    </source>
</evidence>
<sequence length="271" mass="30161">MFNAKPPITTEAPTFTTSVPEIPTITTAAFNSVQLRVVDLEKDVTELKKVDHSTEILATIRSQVLAVVNEYLGSSLGDALHKYDLKHALFQSMNDSKSFIKHPTNQALYHALMEALITDEEAMDKGVADSLKQQKRPHDSSKNTSTTKETSKGKALTKGSKAGKSATVEETVEEPITELIMDDMDNIAAEEVVHDVEQPQDSSEPKKDNTPNWFTEPQRPPTPDPEWNTVQVVDDSPKEPWFNNLLSAKKDPLTFDALMATLIDFFKFAMN</sequence>